<dbReference type="InterPro" id="IPR027417">
    <property type="entry name" value="P-loop_NTPase"/>
</dbReference>
<dbReference type="InterPro" id="IPR014720">
    <property type="entry name" value="dsRBD_dom"/>
</dbReference>
<dbReference type="GO" id="GO:0030422">
    <property type="term" value="P:siRNA processing"/>
    <property type="evidence" value="ECO:0007669"/>
    <property type="project" value="InterPro"/>
</dbReference>
<dbReference type="PROSITE" id="PS51327">
    <property type="entry name" value="DICER_DSRBF"/>
    <property type="match status" value="1"/>
</dbReference>
<reference evidence="20" key="2">
    <citation type="submission" date="2014-03" db="EMBL/GenBank/DDBJ databases">
        <title>The whipworm genome and dual-species transcriptomics of an intimate host-pathogen interaction.</title>
        <authorList>
            <person name="Foth B.J."/>
            <person name="Tsai I.J."/>
            <person name="Reid A.J."/>
            <person name="Bancroft A.J."/>
            <person name="Nichol S."/>
            <person name="Tracey A."/>
            <person name="Holroyd N."/>
            <person name="Cotton J.A."/>
            <person name="Stanley E.J."/>
            <person name="Zarowiecki M."/>
            <person name="Liu J.Z."/>
            <person name="Huckvale T."/>
            <person name="Cooper P.J."/>
            <person name="Grencis R.K."/>
            <person name="Berriman M."/>
        </authorList>
    </citation>
    <scope>NUCLEOTIDE SEQUENCE [LARGE SCALE GENOMIC DNA]</scope>
</reference>
<dbReference type="CDD" id="cd00593">
    <property type="entry name" value="RIBOc"/>
    <property type="match status" value="2"/>
</dbReference>
<organism evidence="20 21">
    <name type="scientific">Trichuris trichiura</name>
    <name type="common">Whipworm</name>
    <name type="synonym">Trichocephalus trichiurus</name>
    <dbReference type="NCBI Taxonomy" id="36087"/>
    <lineage>
        <taxon>Eukaryota</taxon>
        <taxon>Metazoa</taxon>
        <taxon>Ecdysozoa</taxon>
        <taxon>Nematoda</taxon>
        <taxon>Enoplea</taxon>
        <taxon>Dorylaimia</taxon>
        <taxon>Trichinellida</taxon>
        <taxon>Trichuridae</taxon>
        <taxon>Trichuris</taxon>
    </lineage>
</organism>
<dbReference type="SUPFAM" id="SSF101690">
    <property type="entry name" value="PAZ domain"/>
    <property type="match status" value="1"/>
</dbReference>
<evidence type="ECO:0000256" key="1">
    <source>
        <dbReference type="ARBA" id="ARBA00001936"/>
    </source>
</evidence>
<comment type="cofactor">
    <cofactor evidence="2">
        <name>Mg(2+)</name>
        <dbReference type="ChEBI" id="CHEBI:18420"/>
    </cofactor>
</comment>
<dbReference type="InterPro" id="IPR036389">
    <property type="entry name" value="RNase_III_sf"/>
</dbReference>
<dbReference type="InterPro" id="IPR048513">
    <property type="entry name" value="Dicer_PBD"/>
</dbReference>
<dbReference type="SMART" id="SM00535">
    <property type="entry name" value="RIBOc"/>
    <property type="match status" value="2"/>
</dbReference>
<evidence type="ECO:0000313" key="20">
    <source>
        <dbReference type="EMBL" id="CDW54888.1"/>
    </source>
</evidence>
<evidence type="ECO:0000256" key="8">
    <source>
        <dbReference type="ARBA" id="ARBA00022801"/>
    </source>
</evidence>
<dbReference type="Proteomes" id="UP000030665">
    <property type="component" value="Unassembled WGS sequence"/>
</dbReference>
<dbReference type="InterPro" id="IPR044441">
    <property type="entry name" value="DICER_DSRM"/>
</dbReference>
<dbReference type="InterPro" id="IPR003100">
    <property type="entry name" value="PAZ_dom"/>
</dbReference>
<dbReference type="GO" id="GO:0006309">
    <property type="term" value="P:apoptotic DNA fragmentation"/>
    <property type="evidence" value="ECO:0007669"/>
    <property type="project" value="TreeGrafter"/>
</dbReference>
<name>A0A077Z5F4_TRITR</name>
<dbReference type="GO" id="GO:0003723">
    <property type="term" value="F:RNA binding"/>
    <property type="evidence" value="ECO:0007669"/>
    <property type="project" value="UniProtKB-UniRule"/>
</dbReference>
<sequence>MEFRYVDIETEFFIPKDYRNILLDQALVENIIVPIGPSAPKDYLCLMLIREMSAQTHYSLCKNGKRSAIVVPQDNRPRILGLTLSFSFDSVEPDELMSAFTVLEQRLHCKIAAANPILVPRKLGAKPRLLVKVCQNDENIEWAPFASLVRYLVLGAVEWTKRLSLSSDLDVDCTKCMVEALCKVVDVLDQLGPWCAWKVCIKQERQLIKLNKYCMSEAQQALILMGETYLKAARMLLDSHVKGVKSVEGLQRFVTGRAWELLQWLVEYGKGDHQSSENDKLCGIILVRKRYIAYVLKMLLKTVQEWNSDMFGYFTTDFFAIFREYRSKDSAQLAQYKRQEDVLRKFRHGNLNVLVATCASWDSLETKRCNFVIRFDHPTSYCSFAHSKALAKKPDASFVILLQSKDQEAFEKTLKKYLAFETILLKRTAAVDLLDENNCKSSELNNLTQLASLVGGTQLNDLSVPLNLNTATEIVNRYCVRLPSDMFTRLVPEFTLETIENADMSKSYVGHILLPINSPLKERITGPPMHSRRSAQLAVALEVCRKLHKHGEVNDQFQPIGRSVLSRILIDCEDDEVWPTDGKALPGSSRRKQHYRKKIPKVLFHALPEPDKPSFLYAIVFHKIRSDTSIGCQTSFDGLNVRSQTLGILTSESLPQIPKFCLFPKAGATMVEIRFIDKSVTVNSGQLFLIFQFHEYMFSEVLRLEKFSIKYDPRQADTSFLVVPLVKDGTSNYTLDWAFIIETIKFTSQLPLRPAEEERKLFKFCIEKYIDAVVMPWYRVSGGAHFYNVIDICTDLTPASTFPDDEYSSFNEYYRHKYGLEIYCQDQALLNVDYSTSRLNLLLPRNAKERDNSTDSTESQQAVNIVAQKQKLIPELVVVHPISSSMWALLICLPSILYRLCHLLLADELRARVMRERFSVGPTIPADFCWEPMDVTWLHNASRCAETAPSPPKGSEVENCANQTVKSTVIDKLDFEISVWNPEEAQVPENCDNDPSEVNEESATSPAVAANGLTAEEVELAAEDVASDDEEIYFDDEFRKKLMQTQQVSSSELERLFLPPPGCIEPSGWDSADLPTLPSFTVGGGPGLQFLSTASHVNASSLLADIKNTEMKSKTSAWNVQRKASCNSSKEAPAVDSTPNSIAKISKAGSAEDLHDSESLSPDCVIDIVALVRRTKFQSATDSSLPETAAVDVLVGNTVNDESGVSSSFTEAPELPLNETISFIDDDDDKSGPFGPNPRDILEALTASSAHDVFSLEGLEILGDSFLKYLVTVYYFKQYPNMHEGNLSVLRGRQVSNYNLYKLGRRKGIGEFMVGCKFEPADNWLPPGYMPLCCETAESYGDDEDNKMERELMGDLEVEPLNVSLVPVSKNWISEELKDIIPDNLFTKQALSDKSIADCVEALIGSFLLTCGTKKAIGFIEWLGVKVASENCDLTSPVQLPLIDSYPNAADELKRLWNTFDLSQFENKIGYRFQNKAYLVQALCHTSYSYNRCTDCYQRLEFLGDAVLDYLITRHLYEDKQAHSPNLLTDLRSSLVNNTIFSSLAVKFKFHQYFMVLNPTLCTKIEKFVTMLETLQQDANFDSELYLLEEEDEEAEEDVEVPKVLGDIFESVAGAIYLDSGCFLHAVWRVYYVIMHEQIKKCCANPPVSPVRKLMEMEPERTTFRRVERNMVEGNARVTAHVHGVGTFTGAGRCYRIAKTTAAKRALRFLKRLRDQANCSSM</sequence>
<dbReference type="InterPro" id="IPR005034">
    <property type="entry name" value="Dicer_dimerisation"/>
</dbReference>
<dbReference type="CDD" id="cd15903">
    <property type="entry name" value="Dicer_PBD"/>
    <property type="match status" value="1"/>
</dbReference>
<dbReference type="PROSITE" id="PS50137">
    <property type="entry name" value="DS_RBD"/>
    <property type="match status" value="1"/>
</dbReference>
<evidence type="ECO:0000259" key="18">
    <source>
        <dbReference type="PROSITE" id="PS50821"/>
    </source>
</evidence>
<dbReference type="Gene3D" id="3.30.160.20">
    <property type="match status" value="1"/>
</dbReference>
<dbReference type="GO" id="GO:0031054">
    <property type="term" value="P:pre-miRNA processing"/>
    <property type="evidence" value="ECO:0007669"/>
    <property type="project" value="InterPro"/>
</dbReference>
<evidence type="ECO:0000256" key="4">
    <source>
        <dbReference type="ARBA" id="ARBA00022723"/>
    </source>
</evidence>
<keyword evidence="8" id="KW-0378">Hydrolase</keyword>
<evidence type="ECO:0000256" key="5">
    <source>
        <dbReference type="ARBA" id="ARBA00022737"/>
    </source>
</evidence>
<dbReference type="SUPFAM" id="SSF69065">
    <property type="entry name" value="RNase III domain-like"/>
    <property type="match status" value="2"/>
</dbReference>
<feature type="domain" description="RNase III" evidence="17">
    <location>
        <begin position="1243"/>
        <end position="1412"/>
    </location>
</feature>
<dbReference type="OrthoDB" id="2392202at2759"/>
<keyword evidence="21" id="KW-1185">Reference proteome</keyword>
<evidence type="ECO:0000259" key="19">
    <source>
        <dbReference type="PROSITE" id="PS51327"/>
    </source>
</evidence>
<dbReference type="GO" id="GO:0005634">
    <property type="term" value="C:nucleus"/>
    <property type="evidence" value="ECO:0007669"/>
    <property type="project" value="TreeGrafter"/>
</dbReference>
<dbReference type="GO" id="GO:0004525">
    <property type="term" value="F:ribonuclease III activity"/>
    <property type="evidence" value="ECO:0007669"/>
    <property type="project" value="InterPro"/>
</dbReference>
<evidence type="ECO:0000313" key="21">
    <source>
        <dbReference type="Proteomes" id="UP000030665"/>
    </source>
</evidence>
<keyword evidence="10" id="KW-0067">ATP-binding</keyword>
<dbReference type="Gene3D" id="3.30.160.380">
    <property type="entry name" value="Dicer dimerisation domain"/>
    <property type="match status" value="1"/>
</dbReference>
<evidence type="ECO:0000256" key="15">
    <source>
        <dbReference type="PROSITE-ProRule" id="PRU00657"/>
    </source>
</evidence>
<keyword evidence="12 15" id="KW-0694">RNA-binding</keyword>
<evidence type="ECO:0000259" key="16">
    <source>
        <dbReference type="PROSITE" id="PS50137"/>
    </source>
</evidence>
<dbReference type="Gene3D" id="3.40.50.300">
    <property type="entry name" value="P-loop containing nucleotide triphosphate hydrolases"/>
    <property type="match status" value="1"/>
</dbReference>
<keyword evidence="14" id="KW-0464">Manganese</keyword>
<feature type="domain" description="RNase III" evidence="17">
    <location>
        <begin position="1462"/>
        <end position="1621"/>
    </location>
</feature>
<keyword evidence="13" id="KW-0943">RNA-mediated gene silencing</keyword>
<evidence type="ECO:0000256" key="10">
    <source>
        <dbReference type="ARBA" id="ARBA00022840"/>
    </source>
</evidence>
<dbReference type="InterPro" id="IPR036085">
    <property type="entry name" value="PAZ_dom_sf"/>
</dbReference>
<dbReference type="Pfam" id="PF03368">
    <property type="entry name" value="Dicer_dimer"/>
    <property type="match status" value="1"/>
</dbReference>
<dbReference type="PROSITE" id="PS50821">
    <property type="entry name" value="PAZ"/>
    <property type="match status" value="1"/>
</dbReference>
<dbReference type="Gene3D" id="2.170.260.10">
    <property type="entry name" value="paz domain"/>
    <property type="match status" value="1"/>
</dbReference>
<proteinExistence type="predicted"/>
<feature type="domain" description="DRBM" evidence="16">
    <location>
        <begin position="1646"/>
        <end position="1712"/>
    </location>
</feature>
<dbReference type="FunFam" id="1.10.1520.10:FF:000005">
    <property type="entry name" value="Putative endoribonuclease dicer"/>
    <property type="match status" value="1"/>
</dbReference>
<evidence type="ECO:0000256" key="11">
    <source>
        <dbReference type="ARBA" id="ARBA00022842"/>
    </source>
</evidence>
<keyword evidence="7" id="KW-0255">Endonuclease</keyword>
<evidence type="ECO:0000259" key="17">
    <source>
        <dbReference type="PROSITE" id="PS50142"/>
    </source>
</evidence>
<dbReference type="PROSITE" id="PS00517">
    <property type="entry name" value="RNASE_3_1"/>
    <property type="match status" value="1"/>
</dbReference>
<dbReference type="Pfam" id="PF20931">
    <property type="entry name" value="Dicer_platform"/>
    <property type="match status" value="1"/>
</dbReference>
<dbReference type="PROSITE" id="PS50142">
    <property type="entry name" value="RNASE_3_2"/>
    <property type="match status" value="2"/>
</dbReference>
<dbReference type="FunFam" id="1.10.1520.10:FF:000023">
    <property type="entry name" value="Endoribonuclease dcr-1"/>
    <property type="match status" value="1"/>
</dbReference>
<dbReference type="SMART" id="SM00949">
    <property type="entry name" value="PAZ"/>
    <property type="match status" value="1"/>
</dbReference>
<evidence type="ECO:0000256" key="9">
    <source>
        <dbReference type="ARBA" id="ARBA00022806"/>
    </source>
</evidence>
<dbReference type="EMBL" id="HG805922">
    <property type="protein sequence ID" value="CDW54888.1"/>
    <property type="molecule type" value="Genomic_DNA"/>
</dbReference>
<dbReference type="Pfam" id="PF00636">
    <property type="entry name" value="Ribonuclease_3"/>
    <property type="match status" value="2"/>
</dbReference>
<dbReference type="Pfam" id="PF20930">
    <property type="entry name" value="Dicer_PBD"/>
    <property type="match status" value="1"/>
</dbReference>
<dbReference type="STRING" id="36087.A0A077Z5F4"/>
<keyword evidence="6" id="KW-0547">Nucleotide-binding</keyword>
<dbReference type="PANTHER" id="PTHR14950">
    <property type="entry name" value="DICER-RELATED"/>
    <property type="match status" value="1"/>
</dbReference>
<evidence type="ECO:0000256" key="13">
    <source>
        <dbReference type="ARBA" id="ARBA00023158"/>
    </source>
</evidence>
<evidence type="ECO:0000256" key="3">
    <source>
        <dbReference type="ARBA" id="ARBA00022722"/>
    </source>
</evidence>
<evidence type="ECO:0000256" key="2">
    <source>
        <dbReference type="ARBA" id="ARBA00001946"/>
    </source>
</evidence>
<dbReference type="Gene3D" id="1.10.1520.10">
    <property type="entry name" value="Ribonuclease III domain"/>
    <property type="match status" value="2"/>
</dbReference>
<keyword evidence="3" id="KW-0540">Nuclease</keyword>
<keyword evidence="11" id="KW-0460">Magnesium</keyword>
<evidence type="ECO:0000256" key="12">
    <source>
        <dbReference type="ARBA" id="ARBA00022884"/>
    </source>
</evidence>
<keyword evidence="9 20" id="KW-0347">Helicase</keyword>
<accession>A0A077Z5F4</accession>
<reference evidence="20" key="1">
    <citation type="submission" date="2014-01" db="EMBL/GenBank/DDBJ databases">
        <authorList>
            <person name="Aslett M."/>
        </authorList>
    </citation>
    <scope>NUCLEOTIDE SEQUENCE</scope>
</reference>
<evidence type="ECO:0000256" key="7">
    <source>
        <dbReference type="ARBA" id="ARBA00022759"/>
    </source>
</evidence>
<dbReference type="Pfam" id="PF20932">
    <property type="entry name" value="Dicer_dsRBD"/>
    <property type="match status" value="1"/>
</dbReference>
<evidence type="ECO:0000256" key="6">
    <source>
        <dbReference type="ARBA" id="ARBA00022741"/>
    </source>
</evidence>
<dbReference type="InterPro" id="IPR000999">
    <property type="entry name" value="RNase_III_dom"/>
</dbReference>
<dbReference type="InterPro" id="IPR048512">
    <property type="entry name" value="Dicer_platform"/>
</dbReference>
<dbReference type="GO" id="GO:0005524">
    <property type="term" value="F:ATP binding"/>
    <property type="evidence" value="ECO:0007669"/>
    <property type="project" value="UniProtKB-KW"/>
</dbReference>
<dbReference type="GO" id="GO:0004530">
    <property type="term" value="F:deoxyribonuclease I activity"/>
    <property type="evidence" value="ECO:0007669"/>
    <property type="project" value="TreeGrafter"/>
</dbReference>
<feature type="domain" description="PAZ" evidence="18">
    <location>
        <begin position="742"/>
        <end position="881"/>
    </location>
</feature>
<gene>
    <name evidence="20" type="ORF">TTRE_0000315801</name>
</gene>
<comment type="cofactor">
    <cofactor evidence="1">
        <name>Mn(2+)</name>
        <dbReference type="ChEBI" id="CHEBI:29035"/>
    </cofactor>
</comment>
<dbReference type="Pfam" id="PF02170">
    <property type="entry name" value="PAZ"/>
    <property type="match status" value="1"/>
</dbReference>
<protein>
    <submittedName>
        <fullName evidence="20">Dicer dimer and Helicase C and PAZ and Ribonuclea se 3 domain containing protein</fullName>
    </submittedName>
</protein>
<dbReference type="GO" id="GO:0004386">
    <property type="term" value="F:helicase activity"/>
    <property type="evidence" value="ECO:0007669"/>
    <property type="project" value="UniProtKB-KW"/>
</dbReference>
<dbReference type="GO" id="GO:0070578">
    <property type="term" value="C:RISC-loading complex"/>
    <property type="evidence" value="ECO:0007669"/>
    <property type="project" value="TreeGrafter"/>
</dbReference>
<evidence type="ECO:0000256" key="14">
    <source>
        <dbReference type="ARBA" id="ARBA00023211"/>
    </source>
</evidence>
<feature type="domain" description="Dicer dsRNA-binding fold" evidence="19">
    <location>
        <begin position="471"/>
        <end position="567"/>
    </location>
</feature>
<keyword evidence="5" id="KW-0677">Repeat</keyword>
<dbReference type="GO" id="GO:0046872">
    <property type="term" value="F:metal ion binding"/>
    <property type="evidence" value="ECO:0007669"/>
    <property type="project" value="UniProtKB-KW"/>
</dbReference>
<dbReference type="InterPro" id="IPR038248">
    <property type="entry name" value="Dicer_dimer_sf"/>
</dbReference>
<dbReference type="AlphaFoldDB" id="A0A077Z5F4"/>
<dbReference type="PANTHER" id="PTHR14950:SF37">
    <property type="entry name" value="ENDORIBONUCLEASE DICER"/>
    <property type="match status" value="1"/>
</dbReference>
<dbReference type="GO" id="GO:0005737">
    <property type="term" value="C:cytoplasm"/>
    <property type="evidence" value="ECO:0007669"/>
    <property type="project" value="TreeGrafter"/>
</dbReference>
<keyword evidence="4" id="KW-0479">Metal-binding</keyword>